<dbReference type="Pfam" id="PF12146">
    <property type="entry name" value="Hydrolase_4"/>
    <property type="match status" value="1"/>
</dbReference>
<name>A0A235ESV7_9BURK</name>
<dbReference type="InterPro" id="IPR022742">
    <property type="entry name" value="Hydrolase_4"/>
</dbReference>
<sequence>MAESPDSDAPEAAVHSAPVAVRTPFAVAHGAHQLHGCTWSHMPASVPRLLSLHGGGAATNHRRVDYLLQPLATQGWAGAAFDFVGHGTTGGSLLGSSLADRQAQAQAVAAHLGLGTTHPPLALIASSMGGHTACQLLDTLQPRALVLFCPAAYTPAAEHQPFGPAFQQTLRTTTDFADALAWAALRRFRGRLLLVWGAEDAVIPPTVIQGYSQAAMAARSVDVVQLPGVGHALHAWLQTQPLAALALLQRIAALLAAAERD</sequence>
<dbReference type="OrthoDB" id="6630285at2"/>
<keyword evidence="3" id="KW-1185">Reference proteome</keyword>
<protein>
    <recommendedName>
        <fullName evidence="1">Serine aminopeptidase S33 domain-containing protein</fullName>
    </recommendedName>
</protein>
<dbReference type="Gene3D" id="3.40.50.1820">
    <property type="entry name" value="alpha/beta hydrolase"/>
    <property type="match status" value="1"/>
</dbReference>
<evidence type="ECO:0000313" key="3">
    <source>
        <dbReference type="Proteomes" id="UP000215441"/>
    </source>
</evidence>
<proteinExistence type="predicted"/>
<dbReference type="SUPFAM" id="SSF53474">
    <property type="entry name" value="alpha/beta-Hydrolases"/>
    <property type="match status" value="1"/>
</dbReference>
<dbReference type="AlphaFoldDB" id="A0A235ESV7"/>
<gene>
    <name evidence="2" type="ORF">CBY09_06825</name>
</gene>
<comment type="caution">
    <text evidence="2">The sequence shown here is derived from an EMBL/GenBank/DDBJ whole genome shotgun (WGS) entry which is preliminary data.</text>
</comment>
<feature type="domain" description="Serine aminopeptidase S33" evidence="1">
    <location>
        <begin position="56"/>
        <end position="162"/>
    </location>
</feature>
<evidence type="ECO:0000313" key="2">
    <source>
        <dbReference type="EMBL" id="OYD51515.1"/>
    </source>
</evidence>
<dbReference type="Proteomes" id="UP000215441">
    <property type="component" value="Unassembled WGS sequence"/>
</dbReference>
<dbReference type="InterPro" id="IPR029058">
    <property type="entry name" value="AB_hydrolase_fold"/>
</dbReference>
<accession>A0A235ESV7</accession>
<organism evidence="2 3">
    <name type="scientific">Acidovorax kalamii</name>
    <dbReference type="NCBI Taxonomy" id="2004485"/>
    <lineage>
        <taxon>Bacteria</taxon>
        <taxon>Pseudomonadati</taxon>
        <taxon>Pseudomonadota</taxon>
        <taxon>Betaproteobacteria</taxon>
        <taxon>Burkholderiales</taxon>
        <taxon>Comamonadaceae</taxon>
        <taxon>Acidovorax</taxon>
    </lineage>
</organism>
<dbReference type="EMBL" id="NOIG01000004">
    <property type="protein sequence ID" value="OYD51515.1"/>
    <property type="molecule type" value="Genomic_DNA"/>
</dbReference>
<reference evidence="2 3" key="1">
    <citation type="submission" date="2017-07" db="EMBL/GenBank/DDBJ databases">
        <title>Acidovorax KNDSW TSA 6 genome sequence and assembly.</title>
        <authorList>
            <person name="Mayilraj S."/>
        </authorList>
    </citation>
    <scope>NUCLEOTIDE SEQUENCE [LARGE SCALE GENOMIC DNA]</scope>
    <source>
        <strain evidence="2 3">KNDSW-TSA6</strain>
    </source>
</reference>
<dbReference type="RefSeq" id="WP_094287685.1">
    <property type="nucleotide sequence ID" value="NZ_NOIG01000004.1"/>
</dbReference>
<evidence type="ECO:0000259" key="1">
    <source>
        <dbReference type="Pfam" id="PF12146"/>
    </source>
</evidence>